<evidence type="ECO:0000256" key="2">
    <source>
        <dbReference type="HAMAP-Rule" id="MF_01139"/>
    </source>
</evidence>
<dbReference type="Gene3D" id="3.40.1180.10">
    <property type="entry name" value="Decaprenyl diphosphate synthase-like"/>
    <property type="match status" value="1"/>
</dbReference>
<dbReference type="GO" id="GO:0030145">
    <property type="term" value="F:manganese ion binding"/>
    <property type="evidence" value="ECO:0007669"/>
    <property type="project" value="TreeGrafter"/>
</dbReference>
<feature type="binding site" evidence="2">
    <location>
        <position position="34"/>
    </location>
    <ligand>
        <name>substrate</name>
    </ligand>
</feature>
<reference evidence="4" key="1">
    <citation type="submission" date="2016-11" db="EMBL/GenBank/DDBJ databases">
        <authorList>
            <person name="Varghese N."/>
            <person name="Submissions S."/>
        </authorList>
    </citation>
    <scope>NUCLEOTIDE SEQUENCE [LARGE SCALE GENOMIC DNA]</scope>
    <source>
        <strain evidence="4">DSM 18095</strain>
    </source>
</reference>
<feature type="binding site" evidence="2">
    <location>
        <position position="216"/>
    </location>
    <ligand>
        <name>Mg(2+)</name>
        <dbReference type="ChEBI" id="CHEBI:18420"/>
    </ligand>
</feature>
<feature type="active site" evidence="2">
    <location>
        <position position="29"/>
    </location>
</feature>
<dbReference type="FunFam" id="3.40.1180.10:FF:000001">
    <property type="entry name" value="(2E,6E)-farnesyl-diphosphate-specific ditrans,polycis-undecaprenyl-diphosphate synthase"/>
    <property type="match status" value="1"/>
</dbReference>
<dbReference type="PANTHER" id="PTHR10291:SF0">
    <property type="entry name" value="DEHYDRODOLICHYL DIPHOSPHATE SYNTHASE 2"/>
    <property type="match status" value="1"/>
</dbReference>
<dbReference type="InterPro" id="IPR018520">
    <property type="entry name" value="UPP_synth-like_CS"/>
</dbReference>
<organism evidence="3 4">
    <name type="scientific">Tissierella praeacuta DSM 18095</name>
    <dbReference type="NCBI Taxonomy" id="1123404"/>
    <lineage>
        <taxon>Bacteria</taxon>
        <taxon>Bacillati</taxon>
        <taxon>Bacillota</taxon>
        <taxon>Tissierellia</taxon>
        <taxon>Tissierellales</taxon>
        <taxon>Tissierellaceae</taxon>
        <taxon>Tissierella</taxon>
    </lineage>
</organism>
<feature type="binding site" evidence="2">
    <location>
        <position position="29"/>
    </location>
    <ligand>
        <name>Mg(2+)</name>
        <dbReference type="ChEBI" id="CHEBI:18420"/>
    </ligand>
</feature>
<dbReference type="EC" id="2.5.1.-" evidence="2"/>
<feature type="binding site" evidence="2">
    <location>
        <begin position="74"/>
        <end position="76"/>
    </location>
    <ligand>
        <name>substrate</name>
    </ligand>
</feature>
<dbReference type="InterPro" id="IPR001441">
    <property type="entry name" value="UPP_synth-like"/>
</dbReference>
<dbReference type="AlphaFoldDB" id="A0A1M4SJ86"/>
<keyword evidence="1 2" id="KW-0808">Transferase</keyword>
<feature type="binding site" evidence="2">
    <location>
        <begin position="30"/>
        <end position="33"/>
    </location>
    <ligand>
        <name>substrate</name>
    </ligand>
</feature>
<keyword evidence="2" id="KW-0479">Metal-binding</keyword>
<dbReference type="Proteomes" id="UP000184114">
    <property type="component" value="Unassembled WGS sequence"/>
</dbReference>
<dbReference type="InterPro" id="IPR036424">
    <property type="entry name" value="UPP_synth-like_sf"/>
</dbReference>
<feature type="binding site" evidence="2">
    <location>
        <position position="80"/>
    </location>
    <ligand>
        <name>substrate</name>
    </ligand>
</feature>
<dbReference type="EMBL" id="FQTY01000001">
    <property type="protein sequence ID" value="SHE32303.1"/>
    <property type="molecule type" value="Genomic_DNA"/>
</dbReference>
<feature type="binding site" evidence="2">
    <location>
        <position position="46"/>
    </location>
    <ligand>
        <name>substrate</name>
    </ligand>
</feature>
<dbReference type="NCBIfam" id="NF011405">
    <property type="entry name" value="PRK14830.1"/>
    <property type="match status" value="1"/>
</dbReference>
<dbReference type="SUPFAM" id="SSF64005">
    <property type="entry name" value="Undecaprenyl diphosphate synthase"/>
    <property type="match status" value="1"/>
</dbReference>
<dbReference type="CDD" id="cd00475">
    <property type="entry name" value="Cis_IPPS"/>
    <property type="match status" value="1"/>
</dbReference>
<evidence type="ECO:0000313" key="3">
    <source>
        <dbReference type="EMBL" id="SHE32303.1"/>
    </source>
</evidence>
<dbReference type="Pfam" id="PF01255">
    <property type="entry name" value="Prenyltransf"/>
    <property type="match status" value="1"/>
</dbReference>
<evidence type="ECO:0000313" key="4">
    <source>
        <dbReference type="Proteomes" id="UP000184114"/>
    </source>
</evidence>
<dbReference type="GeneID" id="90995044"/>
<comment type="subunit">
    <text evidence="2">Homodimer.</text>
</comment>
<comment type="cofactor">
    <cofactor evidence="2">
        <name>Mg(2+)</name>
        <dbReference type="ChEBI" id="CHEBI:18420"/>
    </cofactor>
    <text evidence="2">Binds 2 magnesium ions per subunit.</text>
</comment>
<dbReference type="PANTHER" id="PTHR10291">
    <property type="entry name" value="DEHYDRODOLICHYL DIPHOSPHATE SYNTHASE FAMILY MEMBER"/>
    <property type="match status" value="1"/>
</dbReference>
<dbReference type="GO" id="GO:0000287">
    <property type="term" value="F:magnesium ion binding"/>
    <property type="evidence" value="ECO:0007669"/>
    <property type="project" value="UniProtKB-UniRule"/>
</dbReference>
<evidence type="ECO:0000256" key="1">
    <source>
        <dbReference type="ARBA" id="ARBA00022679"/>
    </source>
</evidence>
<feature type="binding site" evidence="2">
    <location>
        <position position="78"/>
    </location>
    <ligand>
        <name>substrate</name>
    </ligand>
</feature>
<dbReference type="HAMAP" id="MF_01139">
    <property type="entry name" value="ISPT"/>
    <property type="match status" value="1"/>
</dbReference>
<keyword evidence="4" id="KW-1185">Reference proteome</keyword>
<feature type="binding site" evidence="2">
    <location>
        <position position="197"/>
    </location>
    <ligand>
        <name>substrate</name>
    </ligand>
</feature>
<dbReference type="GO" id="GO:0016094">
    <property type="term" value="P:polyprenol biosynthetic process"/>
    <property type="evidence" value="ECO:0007669"/>
    <property type="project" value="TreeGrafter"/>
</dbReference>
<dbReference type="STRING" id="1123404.SAMN02745784_00351"/>
<gene>
    <name evidence="3" type="ORF">SAMN02745784_00351</name>
</gene>
<dbReference type="RefSeq" id="WP_072972341.1">
    <property type="nucleotide sequence ID" value="NZ_FQTY01000001.1"/>
</dbReference>
<keyword evidence="2" id="KW-0460">Magnesium</keyword>
<sequence>MADINQTIEQIKQQIDMTNLPKHIAIIMDGNGRWAKKRFLPRNFGHQEGMERVVEIVGAASSLGIKHLSLYAFSTENWKRPVEEVQGLMKILVQYIRRELDKLHKNNVKIQVMGDIEKLPQFAKEEVIRAIEKTFKNTGMILNIGLNYGGRDEIIFGIKNLLIDLKMGKINIDELNEINFSNYLYTKGQPDPDLLIRPSGELRLSNFMLYQIAYTEFYFSDVLWPDFTEKHLLLSIIDYQKRNRRFGGI</sequence>
<dbReference type="GO" id="GO:0008834">
    <property type="term" value="F:ditrans,polycis-undecaprenyl-diphosphate synthase [(2E,6E)-farnesyl-diphosphate specific] activity"/>
    <property type="evidence" value="ECO:0007669"/>
    <property type="project" value="TreeGrafter"/>
</dbReference>
<comment type="similarity">
    <text evidence="2">Belongs to the UPP synthase family.</text>
</comment>
<accession>A0A1M4SJ86</accession>
<protein>
    <recommendedName>
        <fullName evidence="2">Isoprenyl transferase</fullName>
        <ecNumber evidence="2">2.5.1.-</ecNumber>
    </recommendedName>
</protein>
<proteinExistence type="inferred from homology"/>
<feature type="active site" description="Proton acceptor" evidence="2">
    <location>
        <position position="77"/>
    </location>
</feature>
<dbReference type="NCBIfam" id="TIGR00055">
    <property type="entry name" value="uppS"/>
    <property type="match status" value="1"/>
</dbReference>
<name>A0A1M4SJ86_9FIRM</name>
<comment type="function">
    <text evidence="2">Catalyzes the condensation of isopentenyl diphosphate (IPP) with allylic pyrophosphates generating different type of terpenoids.</text>
</comment>
<dbReference type="GO" id="GO:0005829">
    <property type="term" value="C:cytosol"/>
    <property type="evidence" value="ECO:0007669"/>
    <property type="project" value="TreeGrafter"/>
</dbReference>
<feature type="binding site" evidence="2">
    <location>
        <position position="42"/>
    </location>
    <ligand>
        <name>substrate</name>
    </ligand>
</feature>
<dbReference type="PROSITE" id="PS01066">
    <property type="entry name" value="UPP_SYNTHASE"/>
    <property type="match status" value="1"/>
</dbReference>
<feature type="binding site" evidence="2">
    <location>
        <begin position="203"/>
        <end position="205"/>
    </location>
    <ligand>
        <name>substrate</name>
    </ligand>
</feature>